<evidence type="ECO:0000313" key="1">
    <source>
        <dbReference type="EMBL" id="AXA42968.1"/>
    </source>
</evidence>
<proteinExistence type="predicted"/>
<reference evidence="1 2" key="1">
    <citation type="submission" date="2018-07" db="EMBL/GenBank/DDBJ databases">
        <title>Rhizobium leguminosarum strain:ATCC 14479 Genome sequencing and assembly.</title>
        <authorList>
            <person name="Chakraborty R."/>
        </authorList>
    </citation>
    <scope>NUCLEOTIDE SEQUENCE [LARGE SCALE GENOMIC DNA]</scope>
    <source>
        <strain evidence="1 2">ATCC 14479</strain>
        <plasmid evidence="2">Plasmid unnamed1</plasmid>
    </source>
</reference>
<name>A0A2Z4YQT7_RHILE</name>
<sequence>MVQLTKADRPSRPPAPFAPDHEAAVIDVAFATDVTGHSEYVIAHAAISALVQQTGVEYVDA</sequence>
<protein>
    <submittedName>
        <fullName evidence="1">Uncharacterized protein</fullName>
    </submittedName>
</protein>
<geneLocation type="plasmid" evidence="1 2">
    <name>unnamed1</name>
</geneLocation>
<keyword evidence="1" id="KW-0614">Plasmid</keyword>
<dbReference type="EMBL" id="CP030761">
    <property type="protein sequence ID" value="AXA42968.1"/>
    <property type="molecule type" value="Genomic_DNA"/>
</dbReference>
<gene>
    <name evidence="1" type="ORF">DLJ82_5407</name>
</gene>
<organism evidence="1 2">
    <name type="scientific">Rhizobium leguminosarum</name>
    <dbReference type="NCBI Taxonomy" id="384"/>
    <lineage>
        <taxon>Bacteria</taxon>
        <taxon>Pseudomonadati</taxon>
        <taxon>Pseudomonadota</taxon>
        <taxon>Alphaproteobacteria</taxon>
        <taxon>Hyphomicrobiales</taxon>
        <taxon>Rhizobiaceae</taxon>
        <taxon>Rhizobium/Agrobacterium group</taxon>
        <taxon>Rhizobium</taxon>
    </lineage>
</organism>
<dbReference type="RefSeq" id="WP_112907481.1">
    <property type="nucleotide sequence ID" value="NZ_CP030761.1"/>
</dbReference>
<evidence type="ECO:0000313" key="2">
    <source>
        <dbReference type="Proteomes" id="UP000251166"/>
    </source>
</evidence>
<dbReference type="Proteomes" id="UP000251166">
    <property type="component" value="Plasmid unnamed1"/>
</dbReference>
<accession>A0A2Z4YQT7</accession>
<dbReference type="AlphaFoldDB" id="A0A2Z4YQT7"/>